<dbReference type="EMBL" id="ATLV01017589">
    <property type="status" value="NOT_ANNOTATED_CDS"/>
    <property type="molecule type" value="Genomic_DNA"/>
</dbReference>
<reference evidence="1 3" key="1">
    <citation type="journal article" date="2014" name="BMC Genomics">
        <title>Genome sequence of Anopheles sinensis provides insight into genetics basis of mosquito competence for malaria parasites.</title>
        <authorList>
            <person name="Zhou D."/>
            <person name="Zhang D."/>
            <person name="Ding G."/>
            <person name="Shi L."/>
            <person name="Hou Q."/>
            <person name="Ye Y."/>
            <person name="Xu Y."/>
            <person name="Zhou H."/>
            <person name="Xiong C."/>
            <person name="Li S."/>
            <person name="Yu J."/>
            <person name="Hong S."/>
            <person name="Yu X."/>
            <person name="Zou P."/>
            <person name="Chen C."/>
            <person name="Chang X."/>
            <person name="Wang W."/>
            <person name="Lv Y."/>
            <person name="Sun Y."/>
            <person name="Ma L."/>
            <person name="Shen B."/>
            <person name="Zhu C."/>
        </authorList>
    </citation>
    <scope>NUCLEOTIDE SEQUENCE [LARGE SCALE GENOMIC DNA]</scope>
</reference>
<evidence type="ECO:0000313" key="3">
    <source>
        <dbReference type="Proteomes" id="UP000030765"/>
    </source>
</evidence>
<gene>
    <name evidence="1" type="ORF">ZHAS_00010011</name>
</gene>
<dbReference type="Proteomes" id="UP000030765">
    <property type="component" value="Unassembled WGS sequence"/>
</dbReference>
<name>A0A084VWH9_ANOSI</name>
<dbReference type="AlphaFoldDB" id="A0A084VWH9"/>
<organism evidence="1">
    <name type="scientific">Anopheles sinensis</name>
    <name type="common">Mosquito</name>
    <dbReference type="NCBI Taxonomy" id="74873"/>
    <lineage>
        <taxon>Eukaryota</taxon>
        <taxon>Metazoa</taxon>
        <taxon>Ecdysozoa</taxon>
        <taxon>Arthropoda</taxon>
        <taxon>Hexapoda</taxon>
        <taxon>Insecta</taxon>
        <taxon>Pterygota</taxon>
        <taxon>Neoptera</taxon>
        <taxon>Endopterygota</taxon>
        <taxon>Diptera</taxon>
        <taxon>Nematocera</taxon>
        <taxon>Culicoidea</taxon>
        <taxon>Culicidae</taxon>
        <taxon>Anophelinae</taxon>
        <taxon>Anopheles</taxon>
    </lineage>
</organism>
<accession>A0A084VWH9</accession>
<dbReference type="EMBL" id="KE525174">
    <property type="protein sequence ID" value="KFB42323.1"/>
    <property type="molecule type" value="Genomic_DNA"/>
</dbReference>
<evidence type="ECO:0000313" key="1">
    <source>
        <dbReference type="EMBL" id="KFB42323.1"/>
    </source>
</evidence>
<dbReference type="VEuPathDB" id="VectorBase:ASIC010011"/>
<sequence>MTHLRMGKKAQYGQPIDCPFLGALRTPESPIEGAISDAKLVIVDQPPALSLALAHQHHVSPDQLTARTTMDDRTDQGHPAGLHLHAERVFGMHHFISSVFSDGTFGAILTTRVGRNLFFPSLSVYLLV</sequence>
<reference evidence="2" key="2">
    <citation type="submission" date="2020-05" db="UniProtKB">
        <authorList>
            <consortium name="EnsemblMetazoa"/>
        </authorList>
    </citation>
    <scope>IDENTIFICATION</scope>
</reference>
<proteinExistence type="predicted"/>
<evidence type="ECO:0000313" key="2">
    <source>
        <dbReference type="EnsemblMetazoa" id="ASIC010011-PA"/>
    </source>
</evidence>
<dbReference type="EnsemblMetazoa" id="ASIC010011-RA">
    <property type="protein sequence ID" value="ASIC010011-PA"/>
    <property type="gene ID" value="ASIC010011"/>
</dbReference>
<protein>
    <submittedName>
        <fullName evidence="1 2">Harmonin</fullName>
    </submittedName>
</protein>
<keyword evidence="3" id="KW-1185">Reference proteome</keyword>